<feature type="compositionally biased region" description="Basic and acidic residues" evidence="1">
    <location>
        <begin position="24"/>
        <end position="37"/>
    </location>
</feature>
<gene>
    <name evidence="2" type="ORF">G5C60_32660</name>
</gene>
<accession>A0A6G4VDN0</accession>
<protein>
    <submittedName>
        <fullName evidence="2">Uncharacterized protein</fullName>
    </submittedName>
</protein>
<dbReference type="Proteomes" id="UP000472335">
    <property type="component" value="Unassembled WGS sequence"/>
</dbReference>
<dbReference type="EMBL" id="JAAKZY010000132">
    <property type="protein sequence ID" value="NGO12232.1"/>
    <property type="molecule type" value="Genomic_DNA"/>
</dbReference>
<evidence type="ECO:0000313" key="2">
    <source>
        <dbReference type="EMBL" id="NGO12232.1"/>
    </source>
</evidence>
<evidence type="ECO:0000313" key="3">
    <source>
        <dbReference type="Proteomes" id="UP000472335"/>
    </source>
</evidence>
<dbReference type="AlphaFoldDB" id="A0A6G4VDN0"/>
<feature type="compositionally biased region" description="Basic and acidic residues" evidence="1">
    <location>
        <begin position="1"/>
        <end position="14"/>
    </location>
</feature>
<reference evidence="2 3" key="1">
    <citation type="submission" date="2020-02" db="EMBL/GenBank/DDBJ databases">
        <title>Whole-genome analyses of novel actinobacteria.</title>
        <authorList>
            <person name="Sahin N."/>
            <person name="Gencbay T."/>
        </authorList>
    </citation>
    <scope>NUCLEOTIDE SEQUENCE [LARGE SCALE GENOMIC DNA]</scope>
    <source>
        <strain evidence="2 3">HC44</strain>
    </source>
</reference>
<organism evidence="2 3">
    <name type="scientific">Streptomyces scabichelini</name>
    <dbReference type="NCBI Taxonomy" id="2711217"/>
    <lineage>
        <taxon>Bacteria</taxon>
        <taxon>Bacillati</taxon>
        <taxon>Actinomycetota</taxon>
        <taxon>Actinomycetes</taxon>
        <taxon>Kitasatosporales</taxon>
        <taxon>Streptomycetaceae</taxon>
        <taxon>Streptomyces</taxon>
    </lineage>
</organism>
<sequence length="95" mass="9733">MSEPAESGHERAAERAPLPAATADGRHDGHGSPHPAEHCASGLPQQGAAVTHPGFAVQVRKPVTPVRPTLKPGLTGVELHGASAVDLRSSVVQQV</sequence>
<keyword evidence="3" id="KW-1185">Reference proteome</keyword>
<evidence type="ECO:0000256" key="1">
    <source>
        <dbReference type="SAM" id="MobiDB-lite"/>
    </source>
</evidence>
<comment type="caution">
    <text evidence="2">The sequence shown here is derived from an EMBL/GenBank/DDBJ whole genome shotgun (WGS) entry which is preliminary data.</text>
</comment>
<feature type="region of interest" description="Disordered" evidence="1">
    <location>
        <begin position="1"/>
        <end position="54"/>
    </location>
</feature>
<name>A0A6G4VDN0_9ACTN</name>
<dbReference type="RefSeq" id="WP_165264626.1">
    <property type="nucleotide sequence ID" value="NZ_JAAKZY010000132.1"/>
</dbReference>
<proteinExistence type="predicted"/>